<dbReference type="InterPro" id="IPR015943">
    <property type="entry name" value="WD40/YVTN_repeat-like_dom_sf"/>
</dbReference>
<feature type="domain" description="IF140/IFT172/WDR19 TPR" evidence="8">
    <location>
        <begin position="829"/>
        <end position="1050"/>
    </location>
</feature>
<proteinExistence type="predicted"/>
<evidence type="ECO:0000313" key="10">
    <source>
        <dbReference type="Proteomes" id="UP000256970"/>
    </source>
</evidence>
<evidence type="ECO:0000259" key="6">
    <source>
        <dbReference type="Pfam" id="PF15911"/>
    </source>
</evidence>
<dbReference type="InterPro" id="IPR039468">
    <property type="entry name" value="WDR19_WD40_rpt"/>
</dbReference>
<dbReference type="InterPro" id="IPR056168">
    <property type="entry name" value="TPR_IF140/IFT172/WDR19"/>
</dbReference>
<dbReference type="Gene3D" id="2.130.10.10">
    <property type="entry name" value="YVTN repeat-like/Quinoprotein amine dehydrogenase"/>
    <property type="match status" value="1"/>
</dbReference>
<dbReference type="SUPFAM" id="SSF48452">
    <property type="entry name" value="TPR-like"/>
    <property type="match status" value="1"/>
</dbReference>
<dbReference type="GO" id="GO:0035721">
    <property type="term" value="P:intraciliary retrograde transport"/>
    <property type="evidence" value="ECO:0007669"/>
    <property type="project" value="InterPro"/>
</dbReference>
<dbReference type="InterPro" id="IPR011990">
    <property type="entry name" value="TPR-like_helical_dom_sf"/>
</dbReference>
<gene>
    <name evidence="9" type="ORF">BQ4739_LOCUS16399</name>
</gene>
<dbReference type="Pfam" id="PF15911">
    <property type="entry name" value="Beta-prop_WDR19_2nd"/>
    <property type="match status" value="1"/>
</dbReference>
<dbReference type="GO" id="GO:0060271">
    <property type="term" value="P:cilium assembly"/>
    <property type="evidence" value="ECO:0007669"/>
    <property type="project" value="TreeGrafter"/>
</dbReference>
<dbReference type="InterPro" id="IPR036322">
    <property type="entry name" value="WD40_repeat_dom_sf"/>
</dbReference>
<keyword evidence="5" id="KW-0966">Cell projection</keyword>
<evidence type="ECO:0000256" key="3">
    <source>
        <dbReference type="ARBA" id="ARBA00022737"/>
    </source>
</evidence>
<dbReference type="Proteomes" id="UP000256970">
    <property type="component" value="Unassembled WGS sequence"/>
</dbReference>
<dbReference type="GO" id="GO:0005929">
    <property type="term" value="C:cilium"/>
    <property type="evidence" value="ECO:0007669"/>
    <property type="project" value="UniProtKB-SubCell"/>
</dbReference>
<evidence type="ECO:0000256" key="1">
    <source>
        <dbReference type="ARBA" id="ARBA00004138"/>
    </source>
</evidence>
<keyword evidence="3" id="KW-0677">Repeat</keyword>
<dbReference type="STRING" id="3088.A0A383WG54"/>
<evidence type="ECO:0000256" key="2">
    <source>
        <dbReference type="ARBA" id="ARBA00022574"/>
    </source>
</evidence>
<keyword evidence="4" id="KW-0969">Cilium</keyword>
<sequence length="1350" mass="143994">MFEWSPRGNLIAAAGNKWDASGDVLAVLPAGCSFVYTWTASSRDLQKLETDFRAQEATMIAWSNSSSGSPVLAVGTVKGNLQLYNIRERRRTPIVGKHTKRVCCGVWSSSVLAMAALDKTVTVSDQAGETLKTIAFKGEPLELCVASCKDDGKGHSAAAKKQDDSFSLITSKKVLYIMQGSSSSAAGAAPLELSFLESYGPLAHHLWFGDGFVMVGFKSGQVVVVSSLSKEISEEVHCHRPLELLTDMAYCAALSRVAVGGGSSVKLIDVGAEYGEVAGEGVELPPGHSVEKVGWGQEGQILTVSSPNGLLACYLAALPTVFSAHGTKVANLTSIGEVTVMDTATRSSTAVAVDCEPALCSLGPAHLAVGMNNQVLFYSHGAQAPVGLVSRRSYLGGVQAVHLNATHAAVLTDGRLLLHTIAARQQQQQQGLESDDAEADLCLPKAGAHHHDPITCAALSQHFVVTGTAAGSLCYHMLQDGELAVVNEYRHSGGGITALFPQPAGPRLVLADSRLQVGLYSPLNDEFQLLPGFEGTLQQLLWDVGDPNVFVAANSSSELWAYLFTQQSVSGPKLELLCKTVLLKGHTPVVLAGGRLSMRMKSGAIDGWMLESHKPLYEQGSSGKQLAKRLAAAIKLNRLQEARAAAAALGTADGWRQLGTAAMQLLDVELAVAAFRQVGDASMVMSLASLQGVEDRNLLTGSLLVLMERDYNQAQELLLRSSRPLAALEMRRDLKHWPQALSLAQQLAPGSIAALSKEHAAMLEMVGEHAKARSHYQQALESVAASGSDAQLQQSCLAGVTRTTLHLGDLRAGRQLAMQANSSSLWKECGLILEQMQQMPEAAEMYERAGMVEKAASIHIASKNFTAAQPLMAQVKSAKLQLQYAKAKESEGRWADAAAAYEAAGDLDAVVRLCLEKINDTGRACTLTRKSRSASAAAAVARHCLAAGDVALSVEFLLLAGQLDQAFDVAAAKGAMDVFAQLVADNATAVEEVVRIAQYYSQRGEPEKAADMWAKAGQHEQAVELYVQVCSQSSLTKAIAVVEDSRNPQLAPAVLDALAACEGLAGHVRDALRFRLNLAAGQLGDAAKDALELAQFEQSEGNYKLAHSKLYSTLQQLRGLGAAVPLELRNALALLHSYVLVKSLVGLGDHLGAARMLVRVAGSISRFPKHIVPILTSTVIECQRAGLKKTAFEYASMLMRPEYRSQVSDKYRKKIELMVRKPDRGEEPQERLASCPFCQLPGPEGELQCISCQNTIPFDIATGNRMTLQDWCECPGCHLPCSSQAFLAILSAEGRCPMCYEAVSMQEVRQMKDPLASYNQQGQAAAACMGSAGAAVPTRPVVALPPPSSS</sequence>
<evidence type="ECO:0000259" key="7">
    <source>
        <dbReference type="Pfam" id="PF23389"/>
    </source>
</evidence>
<evidence type="ECO:0000313" key="9">
    <source>
        <dbReference type="EMBL" id="SZX76034.1"/>
    </source>
</evidence>
<evidence type="ECO:0000259" key="8">
    <source>
        <dbReference type="Pfam" id="PF24762"/>
    </source>
</evidence>
<dbReference type="PANTHER" id="PTHR14920:SF0">
    <property type="entry name" value="WD REPEAT DOMAIN 19"/>
    <property type="match status" value="1"/>
</dbReference>
<name>A0A383WG54_TETOB</name>
<feature type="domain" description="WDR19 WD40 repeat" evidence="6">
    <location>
        <begin position="329"/>
        <end position="613"/>
    </location>
</feature>
<dbReference type="SUPFAM" id="SSF50978">
    <property type="entry name" value="WD40 repeat-like"/>
    <property type="match status" value="2"/>
</dbReference>
<dbReference type="Gene3D" id="1.25.40.470">
    <property type="match status" value="1"/>
</dbReference>
<evidence type="ECO:0000256" key="5">
    <source>
        <dbReference type="ARBA" id="ARBA00023273"/>
    </source>
</evidence>
<dbReference type="Pfam" id="PF24762">
    <property type="entry name" value="TPR_IF140-IFT172"/>
    <property type="match status" value="1"/>
</dbReference>
<dbReference type="Pfam" id="PF23389">
    <property type="entry name" value="Beta-prop_WDR19_1st"/>
    <property type="match status" value="1"/>
</dbReference>
<comment type="subcellular location">
    <subcellularLocation>
        <location evidence="1">Cell projection</location>
        <location evidence="1">Cilium</location>
    </subcellularLocation>
</comment>
<feature type="domain" description="WDR19 first beta-propeller" evidence="7">
    <location>
        <begin position="17"/>
        <end position="309"/>
    </location>
</feature>
<keyword evidence="10" id="KW-1185">Reference proteome</keyword>
<dbReference type="GO" id="GO:0030991">
    <property type="term" value="C:intraciliary transport particle A"/>
    <property type="evidence" value="ECO:0007669"/>
    <property type="project" value="TreeGrafter"/>
</dbReference>
<protein>
    <submittedName>
        <fullName evidence="9">Uncharacterized protein</fullName>
    </submittedName>
</protein>
<accession>A0A383WG54</accession>
<evidence type="ECO:0000256" key="4">
    <source>
        <dbReference type="ARBA" id="ARBA00023069"/>
    </source>
</evidence>
<dbReference type="PANTHER" id="PTHR14920">
    <property type="entry name" value="OSMOTIC AVOIDANCE ABNORMAL PROTEIN 1/WD REPEAT MEMBRANE PROTEIN"/>
    <property type="match status" value="1"/>
</dbReference>
<organism evidence="9 10">
    <name type="scientific">Tetradesmus obliquus</name>
    <name type="common">Green alga</name>
    <name type="synonym">Acutodesmus obliquus</name>
    <dbReference type="NCBI Taxonomy" id="3088"/>
    <lineage>
        <taxon>Eukaryota</taxon>
        <taxon>Viridiplantae</taxon>
        <taxon>Chlorophyta</taxon>
        <taxon>core chlorophytes</taxon>
        <taxon>Chlorophyceae</taxon>
        <taxon>CS clade</taxon>
        <taxon>Sphaeropleales</taxon>
        <taxon>Scenedesmaceae</taxon>
        <taxon>Tetradesmus</taxon>
    </lineage>
</organism>
<dbReference type="EMBL" id="FNXT01001248">
    <property type="protein sequence ID" value="SZX76034.1"/>
    <property type="molecule type" value="Genomic_DNA"/>
</dbReference>
<dbReference type="InterPro" id="IPR040379">
    <property type="entry name" value="WDR19/dyf-2"/>
</dbReference>
<keyword evidence="2" id="KW-0853">WD repeat</keyword>
<reference evidence="9 10" key="1">
    <citation type="submission" date="2016-10" db="EMBL/GenBank/DDBJ databases">
        <authorList>
            <person name="Cai Z."/>
        </authorList>
    </citation>
    <scope>NUCLEOTIDE SEQUENCE [LARGE SCALE GENOMIC DNA]</scope>
</reference>
<dbReference type="InterPro" id="IPR057855">
    <property type="entry name" value="Beta-prop_WDR19_1st"/>
</dbReference>